<sequence length="327" mass="35700">MPRPRPRPTGPKTPAVILNALANSSTLPPPSIVVRPPLPPPTIDFIGLIISSNSPTTIPIKIPVPILPEFLDKPINRHIEATFNQYMQILLVSIHNKHIPELFERAKAGGLTECLICGYDGATLQTAAFPLIQCGRMLVRAGVICGSFQNRDGRGTGMGRDCSVDAETFLQRRLFTDIASLTEKIPLTAFVEMCNSLPGVFPKEEEGTKGNLAEVGLPVASFRGEKSVLEDQEQADALVGYLETIMKESMFCEEMAMLEEIKKISSKDIARGSVRRVILGRIIGGSARMRSLTRLTGQSNDGSIGSEDGWRLICSSVDIAKRCQRDK</sequence>
<proteinExistence type="predicted"/>
<name>A0A3N4HNE2_ASCIM</name>
<keyword evidence="2" id="KW-1185">Reference proteome</keyword>
<evidence type="ECO:0000313" key="2">
    <source>
        <dbReference type="Proteomes" id="UP000275078"/>
    </source>
</evidence>
<accession>A0A3N4HNE2</accession>
<dbReference type="Proteomes" id="UP000275078">
    <property type="component" value="Unassembled WGS sequence"/>
</dbReference>
<organism evidence="1 2">
    <name type="scientific">Ascobolus immersus RN42</name>
    <dbReference type="NCBI Taxonomy" id="1160509"/>
    <lineage>
        <taxon>Eukaryota</taxon>
        <taxon>Fungi</taxon>
        <taxon>Dikarya</taxon>
        <taxon>Ascomycota</taxon>
        <taxon>Pezizomycotina</taxon>
        <taxon>Pezizomycetes</taxon>
        <taxon>Pezizales</taxon>
        <taxon>Ascobolaceae</taxon>
        <taxon>Ascobolus</taxon>
    </lineage>
</organism>
<dbReference type="AlphaFoldDB" id="A0A3N4HNE2"/>
<gene>
    <name evidence="1" type="ORF">BJ508DRAFT_333525</name>
</gene>
<dbReference type="EMBL" id="ML119804">
    <property type="protein sequence ID" value="RPA74008.1"/>
    <property type="molecule type" value="Genomic_DNA"/>
</dbReference>
<reference evidence="1 2" key="1">
    <citation type="journal article" date="2018" name="Nat. Ecol. Evol.">
        <title>Pezizomycetes genomes reveal the molecular basis of ectomycorrhizal truffle lifestyle.</title>
        <authorList>
            <person name="Murat C."/>
            <person name="Payen T."/>
            <person name="Noel B."/>
            <person name="Kuo A."/>
            <person name="Morin E."/>
            <person name="Chen J."/>
            <person name="Kohler A."/>
            <person name="Krizsan K."/>
            <person name="Balestrini R."/>
            <person name="Da Silva C."/>
            <person name="Montanini B."/>
            <person name="Hainaut M."/>
            <person name="Levati E."/>
            <person name="Barry K.W."/>
            <person name="Belfiori B."/>
            <person name="Cichocki N."/>
            <person name="Clum A."/>
            <person name="Dockter R.B."/>
            <person name="Fauchery L."/>
            <person name="Guy J."/>
            <person name="Iotti M."/>
            <person name="Le Tacon F."/>
            <person name="Lindquist E.A."/>
            <person name="Lipzen A."/>
            <person name="Malagnac F."/>
            <person name="Mello A."/>
            <person name="Molinier V."/>
            <person name="Miyauchi S."/>
            <person name="Poulain J."/>
            <person name="Riccioni C."/>
            <person name="Rubini A."/>
            <person name="Sitrit Y."/>
            <person name="Splivallo R."/>
            <person name="Traeger S."/>
            <person name="Wang M."/>
            <person name="Zifcakova L."/>
            <person name="Wipf D."/>
            <person name="Zambonelli A."/>
            <person name="Paolocci F."/>
            <person name="Nowrousian M."/>
            <person name="Ottonello S."/>
            <person name="Baldrian P."/>
            <person name="Spatafora J.W."/>
            <person name="Henrissat B."/>
            <person name="Nagy L.G."/>
            <person name="Aury J.M."/>
            <person name="Wincker P."/>
            <person name="Grigoriev I.V."/>
            <person name="Bonfante P."/>
            <person name="Martin F.M."/>
        </authorList>
    </citation>
    <scope>NUCLEOTIDE SEQUENCE [LARGE SCALE GENOMIC DNA]</scope>
    <source>
        <strain evidence="1 2">RN42</strain>
    </source>
</reference>
<protein>
    <submittedName>
        <fullName evidence="1">Uncharacterized protein</fullName>
    </submittedName>
</protein>
<evidence type="ECO:0000313" key="1">
    <source>
        <dbReference type="EMBL" id="RPA74008.1"/>
    </source>
</evidence>